<sequence length="468" mass="51222">MRPVATPFRASSRSNGGPQFASTPRFFVSQRTPASQQITKDVDSIEEDDTQDTPIPTARFLKRDRWISSTPRQKETIEDSDDADHLDEEPSVPSRNIISDDGEAPGSSPGPSENQTSEFEDLFASIQDRKKRRRVSIDNDLPSAQPPPTGPDTEWIVSSSQDLSLSPPPQTQSPIPLTHKKTPMQKQPPPVTTQHTPVATTTPQPSAPESANPPSARNPRRFLFSASHLPPTTQPQSSSRPWVLTSTQEPPSSQRRKPPAFVLPRSPSPSHTDDELAALPTLFSPSRRALRRRGRAPDPAHTYLPDGMAAEVRSWVLETGTRHEQQRQAGVARRAGAVIQIDHVHQSSLPSCGPLAFVCGHKPDAHDEEADWEPNTRSRKLLLIGPPRSRPETVLQARRNAISAPELRPGSAVGICPGLTWDIDLGETGLESGTDDKPAEPVALQISGKWTVVLEWELVSNVDGRDSA</sequence>
<protein>
    <submittedName>
        <fullName evidence="2">Uncharacterized protein</fullName>
    </submittedName>
</protein>
<feature type="compositionally biased region" description="Basic and acidic residues" evidence="1">
    <location>
        <begin position="61"/>
        <end position="77"/>
    </location>
</feature>
<feature type="compositionally biased region" description="Low complexity" evidence="1">
    <location>
        <begin position="192"/>
        <end position="217"/>
    </location>
</feature>
<dbReference type="OrthoDB" id="5389296at2759"/>
<dbReference type="Proteomes" id="UP000248961">
    <property type="component" value="Unassembled WGS sequence"/>
</dbReference>
<feature type="compositionally biased region" description="Polar residues" evidence="1">
    <location>
        <begin position="29"/>
        <end position="39"/>
    </location>
</feature>
<feature type="compositionally biased region" description="Polar residues" evidence="1">
    <location>
        <begin position="244"/>
        <end position="253"/>
    </location>
</feature>
<organism evidence="2 3">
    <name type="scientific">Aspergillus homomorphus (strain CBS 101889)</name>
    <dbReference type="NCBI Taxonomy" id="1450537"/>
    <lineage>
        <taxon>Eukaryota</taxon>
        <taxon>Fungi</taxon>
        <taxon>Dikarya</taxon>
        <taxon>Ascomycota</taxon>
        <taxon>Pezizomycotina</taxon>
        <taxon>Eurotiomycetes</taxon>
        <taxon>Eurotiomycetidae</taxon>
        <taxon>Eurotiales</taxon>
        <taxon>Aspergillaceae</taxon>
        <taxon>Aspergillus</taxon>
        <taxon>Aspergillus subgen. Circumdati</taxon>
    </lineage>
</organism>
<evidence type="ECO:0000313" key="2">
    <source>
        <dbReference type="EMBL" id="RAL10300.1"/>
    </source>
</evidence>
<feature type="compositionally biased region" description="Low complexity" evidence="1">
    <location>
        <begin position="230"/>
        <end position="239"/>
    </location>
</feature>
<dbReference type="GeneID" id="37204355"/>
<dbReference type="AlphaFoldDB" id="A0A395HRB9"/>
<proteinExistence type="predicted"/>
<dbReference type="RefSeq" id="XP_025549454.1">
    <property type="nucleotide sequence ID" value="XM_025700066.1"/>
</dbReference>
<reference evidence="2 3" key="1">
    <citation type="submission" date="2018-02" db="EMBL/GenBank/DDBJ databases">
        <title>The genomes of Aspergillus section Nigri reveals drivers in fungal speciation.</title>
        <authorList>
            <consortium name="DOE Joint Genome Institute"/>
            <person name="Vesth T.C."/>
            <person name="Nybo J."/>
            <person name="Theobald S."/>
            <person name="Brandl J."/>
            <person name="Frisvad J.C."/>
            <person name="Nielsen K.F."/>
            <person name="Lyhne E.K."/>
            <person name="Kogle M.E."/>
            <person name="Kuo A."/>
            <person name="Riley R."/>
            <person name="Clum A."/>
            <person name="Nolan M."/>
            <person name="Lipzen A."/>
            <person name="Salamov A."/>
            <person name="Henrissat B."/>
            <person name="Wiebenga A."/>
            <person name="De vries R.P."/>
            <person name="Grigoriev I.V."/>
            <person name="Mortensen U.H."/>
            <person name="Andersen M.R."/>
            <person name="Baker S.E."/>
        </authorList>
    </citation>
    <scope>NUCLEOTIDE SEQUENCE [LARGE SCALE GENOMIC DNA]</scope>
    <source>
        <strain evidence="2 3">CBS 101889</strain>
    </source>
</reference>
<feature type="region of interest" description="Disordered" evidence="1">
    <location>
        <begin position="1"/>
        <end position="304"/>
    </location>
</feature>
<name>A0A395HRB9_ASPHC</name>
<evidence type="ECO:0000256" key="1">
    <source>
        <dbReference type="SAM" id="MobiDB-lite"/>
    </source>
</evidence>
<evidence type="ECO:0000313" key="3">
    <source>
        <dbReference type="Proteomes" id="UP000248961"/>
    </source>
</evidence>
<dbReference type="VEuPathDB" id="FungiDB:BO97DRAFT_471795"/>
<gene>
    <name evidence="2" type="ORF">BO97DRAFT_471795</name>
</gene>
<feature type="compositionally biased region" description="Acidic residues" evidence="1">
    <location>
        <begin position="78"/>
        <end position="90"/>
    </location>
</feature>
<keyword evidence="3" id="KW-1185">Reference proteome</keyword>
<accession>A0A395HRB9</accession>
<feature type="compositionally biased region" description="Polar residues" evidence="1">
    <location>
        <begin position="9"/>
        <end position="22"/>
    </location>
</feature>
<dbReference type="EMBL" id="KZ824296">
    <property type="protein sequence ID" value="RAL10300.1"/>
    <property type="molecule type" value="Genomic_DNA"/>
</dbReference>